<dbReference type="EMBL" id="FOYW01000001">
    <property type="protein sequence ID" value="SFR58106.1"/>
    <property type="molecule type" value="Genomic_DNA"/>
</dbReference>
<dbReference type="AlphaFoldDB" id="A0A1I6HUJ4"/>
<keyword evidence="3 6" id="KW-0479">Metal-binding</keyword>
<accession>A0A1I6HUJ4</accession>
<feature type="domain" description="Cytochrome c" evidence="8">
    <location>
        <begin position="29"/>
        <end position="107"/>
    </location>
</feature>
<dbReference type="PANTHER" id="PTHR33751">
    <property type="entry name" value="CBB3-TYPE CYTOCHROME C OXIDASE SUBUNIT FIXP"/>
    <property type="match status" value="1"/>
</dbReference>
<evidence type="ECO:0000313" key="10">
    <source>
        <dbReference type="Proteomes" id="UP000198644"/>
    </source>
</evidence>
<dbReference type="RefSeq" id="WP_227662863.1">
    <property type="nucleotide sequence ID" value="NZ_FOYW01000001.1"/>
</dbReference>
<dbReference type="SUPFAM" id="SSF46626">
    <property type="entry name" value="Cytochrome c"/>
    <property type="match status" value="1"/>
</dbReference>
<dbReference type="GO" id="GO:0020037">
    <property type="term" value="F:heme binding"/>
    <property type="evidence" value="ECO:0007669"/>
    <property type="project" value="InterPro"/>
</dbReference>
<dbReference type="GO" id="GO:0046872">
    <property type="term" value="F:metal ion binding"/>
    <property type="evidence" value="ECO:0007669"/>
    <property type="project" value="UniProtKB-KW"/>
</dbReference>
<keyword evidence="5 6" id="KW-0408">Iron</keyword>
<name>A0A1I6HUJ4_9GAMM</name>
<keyword evidence="1" id="KW-0813">Transport</keyword>
<dbReference type="InterPro" id="IPR050597">
    <property type="entry name" value="Cytochrome_c_Oxidase_Subunit"/>
</dbReference>
<proteinExistence type="predicted"/>
<evidence type="ECO:0000256" key="4">
    <source>
        <dbReference type="ARBA" id="ARBA00022982"/>
    </source>
</evidence>
<dbReference type="PROSITE" id="PS51007">
    <property type="entry name" value="CYTC"/>
    <property type="match status" value="1"/>
</dbReference>
<protein>
    <submittedName>
        <fullName evidence="9">Cytochrome c553</fullName>
    </submittedName>
</protein>
<gene>
    <name evidence="9" type="ORF">SAMN05216203_1563</name>
</gene>
<dbReference type="Pfam" id="PF00034">
    <property type="entry name" value="Cytochrom_C"/>
    <property type="match status" value="1"/>
</dbReference>
<keyword evidence="4" id="KW-0249">Electron transport</keyword>
<keyword evidence="2 6" id="KW-0349">Heme</keyword>
<evidence type="ECO:0000256" key="5">
    <source>
        <dbReference type="ARBA" id="ARBA00023004"/>
    </source>
</evidence>
<keyword evidence="7" id="KW-0732">Signal</keyword>
<evidence type="ECO:0000256" key="3">
    <source>
        <dbReference type="ARBA" id="ARBA00022723"/>
    </source>
</evidence>
<reference evidence="9 10" key="1">
    <citation type="submission" date="2016-10" db="EMBL/GenBank/DDBJ databases">
        <authorList>
            <person name="de Groot N.N."/>
        </authorList>
    </citation>
    <scope>NUCLEOTIDE SEQUENCE [LARGE SCALE GENOMIC DNA]</scope>
    <source>
        <strain evidence="9 10">CGMCC 1.9167</strain>
    </source>
</reference>
<dbReference type="Proteomes" id="UP000198644">
    <property type="component" value="Unassembled WGS sequence"/>
</dbReference>
<dbReference type="GO" id="GO:0009055">
    <property type="term" value="F:electron transfer activity"/>
    <property type="evidence" value="ECO:0007669"/>
    <property type="project" value="InterPro"/>
</dbReference>
<evidence type="ECO:0000256" key="2">
    <source>
        <dbReference type="ARBA" id="ARBA00022617"/>
    </source>
</evidence>
<evidence type="ECO:0000259" key="8">
    <source>
        <dbReference type="PROSITE" id="PS51007"/>
    </source>
</evidence>
<organism evidence="9 10">
    <name type="scientific">Marinobacter daqiaonensis</name>
    <dbReference type="NCBI Taxonomy" id="650891"/>
    <lineage>
        <taxon>Bacteria</taxon>
        <taxon>Pseudomonadati</taxon>
        <taxon>Pseudomonadota</taxon>
        <taxon>Gammaproteobacteria</taxon>
        <taxon>Pseudomonadales</taxon>
        <taxon>Marinobacteraceae</taxon>
        <taxon>Marinobacter</taxon>
    </lineage>
</organism>
<dbReference type="Gene3D" id="1.10.760.10">
    <property type="entry name" value="Cytochrome c-like domain"/>
    <property type="match status" value="1"/>
</dbReference>
<evidence type="ECO:0000256" key="7">
    <source>
        <dbReference type="SAM" id="SignalP"/>
    </source>
</evidence>
<feature type="chain" id="PRO_5011751288" evidence="7">
    <location>
        <begin position="29"/>
        <end position="114"/>
    </location>
</feature>
<dbReference type="InterPro" id="IPR036909">
    <property type="entry name" value="Cyt_c-like_dom_sf"/>
</dbReference>
<feature type="signal peptide" evidence="7">
    <location>
        <begin position="1"/>
        <end position="28"/>
    </location>
</feature>
<dbReference type="InterPro" id="IPR009056">
    <property type="entry name" value="Cyt_c-like_dom"/>
</dbReference>
<dbReference type="PANTHER" id="PTHR33751:SF9">
    <property type="entry name" value="CYTOCHROME C4"/>
    <property type="match status" value="1"/>
</dbReference>
<sequence>MHRMNKTPPRSLVLVAGLLFCFSTGTFAGDPEQGRKLAVQCQTCHGIDGLAKIPIAPNIAGESQIYLQSQLKAFRSGKREHEMMSVVAKNLTDRQIADLAAWYESIEVTVTLPD</sequence>
<dbReference type="STRING" id="650891.SAMN05216203_1563"/>
<keyword evidence="10" id="KW-1185">Reference proteome</keyword>
<evidence type="ECO:0000313" key="9">
    <source>
        <dbReference type="EMBL" id="SFR58106.1"/>
    </source>
</evidence>
<evidence type="ECO:0000256" key="6">
    <source>
        <dbReference type="PROSITE-ProRule" id="PRU00433"/>
    </source>
</evidence>
<evidence type="ECO:0000256" key="1">
    <source>
        <dbReference type="ARBA" id="ARBA00022448"/>
    </source>
</evidence>